<dbReference type="AlphaFoldDB" id="A0A2Z6N3F8"/>
<comment type="similarity">
    <text evidence="3">Belongs to the AAA ATPase family.</text>
</comment>
<feature type="domain" description="ATPase AAA-type core" evidence="4">
    <location>
        <begin position="62"/>
        <end position="163"/>
    </location>
</feature>
<dbReference type="InterPro" id="IPR003959">
    <property type="entry name" value="ATPase_AAA_core"/>
</dbReference>
<keyword evidence="2 3" id="KW-0067">ATP-binding</keyword>
<evidence type="ECO:0000256" key="2">
    <source>
        <dbReference type="ARBA" id="ARBA00022840"/>
    </source>
</evidence>
<proteinExistence type="inferred from homology"/>
<dbReference type="InterPro" id="IPR027417">
    <property type="entry name" value="P-loop_NTPase"/>
</dbReference>
<dbReference type="GO" id="GO:0042254">
    <property type="term" value="P:ribosome biogenesis"/>
    <property type="evidence" value="ECO:0007669"/>
    <property type="project" value="TreeGrafter"/>
</dbReference>
<dbReference type="Gene3D" id="1.10.8.60">
    <property type="match status" value="1"/>
</dbReference>
<sequence>MSDFEVLYTCIEAAKTVQPSLTREGFSPIPDVKWEDVGALDLVREQFDLQIIRRIKHPDDYEGPELLRKYVGESEAAVRKLFDRARACSPCILFFDEVDALTSKVNDFGTQVIERVRKQLLIELDGAEQRKGIFVIGATNRPEVMDSALLRPGRFGNLIYIPLPSLDGRVSILKALASGKETHARHKQTRAGIKLMPIDASVDLSAIARMKACENFSGADLAALQRKHYQRLTNNLKAV</sequence>
<dbReference type="PANTHER" id="PTHR23077">
    <property type="entry name" value="AAA-FAMILY ATPASE"/>
    <property type="match status" value="1"/>
</dbReference>
<protein>
    <recommendedName>
        <fullName evidence="4">ATPase AAA-type core domain-containing protein</fullName>
    </recommendedName>
</protein>
<organism evidence="5 6">
    <name type="scientific">Trifolium subterraneum</name>
    <name type="common">Subterranean clover</name>
    <dbReference type="NCBI Taxonomy" id="3900"/>
    <lineage>
        <taxon>Eukaryota</taxon>
        <taxon>Viridiplantae</taxon>
        <taxon>Streptophyta</taxon>
        <taxon>Embryophyta</taxon>
        <taxon>Tracheophyta</taxon>
        <taxon>Spermatophyta</taxon>
        <taxon>Magnoliopsida</taxon>
        <taxon>eudicotyledons</taxon>
        <taxon>Gunneridae</taxon>
        <taxon>Pentapetalae</taxon>
        <taxon>rosids</taxon>
        <taxon>fabids</taxon>
        <taxon>Fabales</taxon>
        <taxon>Fabaceae</taxon>
        <taxon>Papilionoideae</taxon>
        <taxon>50 kb inversion clade</taxon>
        <taxon>NPAAA clade</taxon>
        <taxon>Hologalegina</taxon>
        <taxon>IRL clade</taxon>
        <taxon>Trifolieae</taxon>
        <taxon>Trifolium</taxon>
    </lineage>
</organism>
<keyword evidence="6" id="KW-1185">Reference proteome</keyword>
<evidence type="ECO:0000313" key="5">
    <source>
        <dbReference type="EMBL" id="GAU38456.1"/>
    </source>
</evidence>
<dbReference type="EMBL" id="DF973716">
    <property type="protein sequence ID" value="GAU38456.1"/>
    <property type="molecule type" value="Genomic_DNA"/>
</dbReference>
<evidence type="ECO:0000256" key="3">
    <source>
        <dbReference type="RuleBase" id="RU003651"/>
    </source>
</evidence>
<dbReference type="Pfam" id="PF00004">
    <property type="entry name" value="AAA"/>
    <property type="match status" value="1"/>
</dbReference>
<evidence type="ECO:0000313" key="6">
    <source>
        <dbReference type="Proteomes" id="UP000242715"/>
    </source>
</evidence>
<dbReference type="Proteomes" id="UP000242715">
    <property type="component" value="Unassembled WGS sequence"/>
</dbReference>
<gene>
    <name evidence="5" type="ORF">TSUD_151790</name>
</gene>
<dbReference type="GO" id="GO:0005524">
    <property type="term" value="F:ATP binding"/>
    <property type="evidence" value="ECO:0007669"/>
    <property type="project" value="UniProtKB-KW"/>
</dbReference>
<evidence type="ECO:0000256" key="1">
    <source>
        <dbReference type="ARBA" id="ARBA00022741"/>
    </source>
</evidence>
<evidence type="ECO:0000259" key="4">
    <source>
        <dbReference type="Pfam" id="PF00004"/>
    </source>
</evidence>
<keyword evidence="1 3" id="KW-0547">Nucleotide-binding</keyword>
<dbReference type="InterPro" id="IPR050168">
    <property type="entry name" value="AAA_ATPase_domain"/>
</dbReference>
<dbReference type="GO" id="GO:0003723">
    <property type="term" value="F:RNA binding"/>
    <property type="evidence" value="ECO:0007669"/>
    <property type="project" value="TreeGrafter"/>
</dbReference>
<dbReference type="OrthoDB" id="1685060at2759"/>
<dbReference type="GO" id="GO:1990275">
    <property type="term" value="F:preribosome binding"/>
    <property type="evidence" value="ECO:0007669"/>
    <property type="project" value="TreeGrafter"/>
</dbReference>
<name>A0A2Z6N3F8_TRISU</name>
<dbReference type="InterPro" id="IPR003960">
    <property type="entry name" value="ATPase_AAA_CS"/>
</dbReference>
<accession>A0A2Z6N3F8</accession>
<dbReference type="SUPFAM" id="SSF52540">
    <property type="entry name" value="P-loop containing nucleoside triphosphate hydrolases"/>
    <property type="match status" value="1"/>
</dbReference>
<dbReference type="PANTHER" id="PTHR23077:SF171">
    <property type="entry name" value="NUCLEAR VALOSIN-CONTAINING PROTEIN-LIKE"/>
    <property type="match status" value="1"/>
</dbReference>
<dbReference type="PROSITE" id="PS00674">
    <property type="entry name" value="AAA"/>
    <property type="match status" value="1"/>
</dbReference>
<dbReference type="GO" id="GO:0016887">
    <property type="term" value="F:ATP hydrolysis activity"/>
    <property type="evidence" value="ECO:0007669"/>
    <property type="project" value="InterPro"/>
</dbReference>
<dbReference type="GO" id="GO:0005634">
    <property type="term" value="C:nucleus"/>
    <property type="evidence" value="ECO:0007669"/>
    <property type="project" value="TreeGrafter"/>
</dbReference>
<dbReference type="Gene3D" id="3.40.50.300">
    <property type="entry name" value="P-loop containing nucleotide triphosphate hydrolases"/>
    <property type="match status" value="1"/>
</dbReference>
<reference evidence="6" key="1">
    <citation type="journal article" date="2017" name="Front. Plant Sci.">
        <title>Climate Clever Clovers: New Paradigm to Reduce the Environmental Footprint of Ruminants by Breeding Low Methanogenic Forages Utilizing Haplotype Variation.</title>
        <authorList>
            <person name="Kaur P."/>
            <person name="Appels R."/>
            <person name="Bayer P.E."/>
            <person name="Keeble-Gagnere G."/>
            <person name="Wang J."/>
            <person name="Hirakawa H."/>
            <person name="Shirasawa K."/>
            <person name="Vercoe P."/>
            <person name="Stefanova K."/>
            <person name="Durmic Z."/>
            <person name="Nichols P."/>
            <person name="Revell C."/>
            <person name="Isobe S.N."/>
            <person name="Edwards D."/>
            <person name="Erskine W."/>
        </authorList>
    </citation>
    <scope>NUCLEOTIDE SEQUENCE [LARGE SCALE GENOMIC DNA]</scope>
    <source>
        <strain evidence="6">cv. Daliak</strain>
    </source>
</reference>